<evidence type="ECO:0000259" key="2">
    <source>
        <dbReference type="Pfam" id="PF20906"/>
    </source>
</evidence>
<evidence type="ECO:0008006" key="5">
    <source>
        <dbReference type="Google" id="ProtNLM"/>
    </source>
</evidence>
<organism evidence="3 4">
    <name type="scientific">Melghirimyces algeriensis</name>
    <dbReference type="NCBI Taxonomy" id="910412"/>
    <lineage>
        <taxon>Bacteria</taxon>
        <taxon>Bacillati</taxon>
        <taxon>Bacillota</taxon>
        <taxon>Bacilli</taxon>
        <taxon>Bacillales</taxon>
        <taxon>Thermoactinomycetaceae</taxon>
        <taxon>Melghirimyces</taxon>
    </lineage>
</organism>
<gene>
    <name evidence="3" type="ORF">SAMN06264849_101160</name>
</gene>
<dbReference type="Gene3D" id="3.40.1610.10">
    <property type="entry name" value="CV3147-like domain"/>
    <property type="match status" value="1"/>
</dbReference>
<evidence type="ECO:0000259" key="1">
    <source>
        <dbReference type="Pfam" id="PF06032"/>
    </source>
</evidence>
<accession>A0A521AIS6</accession>
<dbReference type="InterPro" id="IPR048350">
    <property type="entry name" value="S-Me-THD-like_C"/>
</dbReference>
<name>A0A521AIS6_9BACL</name>
<dbReference type="OrthoDB" id="7441206at2"/>
<protein>
    <recommendedName>
        <fullName evidence="5">DUF917 domain-containing protein</fullName>
    </recommendedName>
</protein>
<dbReference type="EMBL" id="FXTI01000001">
    <property type="protein sequence ID" value="SMO34677.1"/>
    <property type="molecule type" value="Genomic_DNA"/>
</dbReference>
<dbReference type="Pfam" id="PF06032">
    <property type="entry name" value="S-Me-THD_N"/>
    <property type="match status" value="1"/>
</dbReference>
<dbReference type="AlphaFoldDB" id="A0A521AIS6"/>
<feature type="domain" description="S-Me-THD N-terminal" evidence="1">
    <location>
        <begin position="8"/>
        <end position="162"/>
    </location>
</feature>
<feature type="domain" description="S-Me-THD-like C-terminal" evidence="2">
    <location>
        <begin position="166"/>
        <end position="354"/>
    </location>
</feature>
<dbReference type="InterPro" id="IPR010318">
    <property type="entry name" value="S-Me-THD_N"/>
</dbReference>
<proteinExistence type="predicted"/>
<dbReference type="SUPFAM" id="SSF160991">
    <property type="entry name" value="CV3147-like"/>
    <property type="match status" value="1"/>
</dbReference>
<dbReference type="Gene3D" id="2.40.390.10">
    <property type="entry name" value="CV3147-like"/>
    <property type="match status" value="1"/>
</dbReference>
<dbReference type="RefSeq" id="WP_142503869.1">
    <property type="nucleotide sequence ID" value="NZ_FXTI01000001.1"/>
</dbReference>
<dbReference type="Proteomes" id="UP000315636">
    <property type="component" value="Unassembled WGS sequence"/>
</dbReference>
<evidence type="ECO:0000313" key="3">
    <source>
        <dbReference type="EMBL" id="SMO34677.1"/>
    </source>
</evidence>
<dbReference type="InterPro" id="IPR024071">
    <property type="entry name" value="S-Me-THD_C_sf"/>
</dbReference>
<sequence length="362" mass="39045">MRELSRESVSDIAVGSAVLGTGGGGDPSLGQWMAIHAIEEYGPVRLITVDELDRDSLVVPAGMMGAPTVLVEKIPGGQELVNAYQRMETLLGKTIEAIMPVEAGGVNSLLPLVLAAQKGIPVVDADSMGRAFPEVHMTVFHLNGLSPEPAVLADEKGNTAVLYPADGDWYEGLARELTVRMGGSVAVLDYPLRGEQVKQSAIPGTLSLAERVGSMLRQFHSRENSPVQSMIEQLEAVLLFQGKVVDVERRTESGFAKGKVCLTGTGSYRERECELLFQNEFLAAQGEGKVIATTPDLICVLDEETGTPVTTEKIRYGMRTVVIGLPCHPKWRTVDGLNLVGPRRFGYPFDYVPIPKTIQGSV</sequence>
<keyword evidence="4" id="KW-1185">Reference proteome</keyword>
<reference evidence="3 4" key="1">
    <citation type="submission" date="2017-05" db="EMBL/GenBank/DDBJ databases">
        <authorList>
            <person name="Varghese N."/>
            <person name="Submissions S."/>
        </authorList>
    </citation>
    <scope>NUCLEOTIDE SEQUENCE [LARGE SCALE GENOMIC DNA]</scope>
    <source>
        <strain evidence="3 4">DSM 45474</strain>
    </source>
</reference>
<evidence type="ECO:0000313" key="4">
    <source>
        <dbReference type="Proteomes" id="UP000315636"/>
    </source>
</evidence>
<dbReference type="Pfam" id="PF20906">
    <property type="entry name" value="S-Me-THD_C"/>
    <property type="match status" value="1"/>
</dbReference>
<dbReference type="InterPro" id="IPR027479">
    <property type="entry name" value="S-Me-THD_N_sf"/>
</dbReference>